<evidence type="ECO:0000313" key="2">
    <source>
        <dbReference type="EMBL" id="GGG25398.1"/>
    </source>
</evidence>
<name>A0A917LHY6_9BACL</name>
<gene>
    <name evidence="2" type="ORF">GCM10010916_47290</name>
</gene>
<dbReference type="Proteomes" id="UP000644756">
    <property type="component" value="Unassembled WGS sequence"/>
</dbReference>
<accession>A0A917LHY6</accession>
<evidence type="ECO:0000313" key="3">
    <source>
        <dbReference type="Proteomes" id="UP000644756"/>
    </source>
</evidence>
<reference evidence="2" key="2">
    <citation type="submission" date="2020-09" db="EMBL/GenBank/DDBJ databases">
        <authorList>
            <person name="Sun Q."/>
            <person name="Zhou Y."/>
        </authorList>
    </citation>
    <scope>NUCLEOTIDE SEQUENCE</scope>
    <source>
        <strain evidence="2">CGMCC 1.12987</strain>
    </source>
</reference>
<organism evidence="2 3">
    <name type="scientific">Paenibacillus abyssi</name>
    <dbReference type="NCBI Taxonomy" id="1340531"/>
    <lineage>
        <taxon>Bacteria</taxon>
        <taxon>Bacillati</taxon>
        <taxon>Bacillota</taxon>
        <taxon>Bacilli</taxon>
        <taxon>Bacillales</taxon>
        <taxon>Paenibacillaceae</taxon>
        <taxon>Paenibacillus</taxon>
    </lineage>
</organism>
<proteinExistence type="predicted"/>
<feature type="transmembrane region" description="Helical" evidence="1">
    <location>
        <begin position="20"/>
        <end position="38"/>
    </location>
</feature>
<keyword evidence="1" id="KW-0812">Transmembrane</keyword>
<sequence>MDTKRSLWQKLQAYKLHNNVYAVLMLAVSVLGFIVIYVSPLKASPLVPELAMAFATSLLASIFSLVSDIFVKYKNHENDKLLEGIHEFGISDLHFNKQLLLEHLLKTCDREVWVSGYRLILTSKISASLSQAIKQGAVLKVLVSPPWMEGFKLVYGENDRVMDNYCKVFGAIVKACMEANRPVDQVCEVRFTRKPLFSDTYKVDMHVVSGPFMHNRDEENQRITANDFFTYNLIKKSRLYNLIENEYMTLWDEANSVLLWDKYVQAAEQIRTNDLREKEKIELMKNACQPLEDNVFLLVAAGREI</sequence>
<keyword evidence="1" id="KW-1133">Transmembrane helix</keyword>
<reference evidence="2" key="1">
    <citation type="journal article" date="2014" name="Int. J. Syst. Evol. Microbiol.">
        <title>Complete genome sequence of Corynebacterium casei LMG S-19264T (=DSM 44701T), isolated from a smear-ripened cheese.</title>
        <authorList>
            <consortium name="US DOE Joint Genome Institute (JGI-PGF)"/>
            <person name="Walter F."/>
            <person name="Albersmeier A."/>
            <person name="Kalinowski J."/>
            <person name="Ruckert C."/>
        </authorList>
    </citation>
    <scope>NUCLEOTIDE SEQUENCE</scope>
    <source>
        <strain evidence="2">CGMCC 1.12987</strain>
    </source>
</reference>
<evidence type="ECO:0000256" key="1">
    <source>
        <dbReference type="SAM" id="Phobius"/>
    </source>
</evidence>
<protein>
    <submittedName>
        <fullName evidence="2">Uncharacterized protein</fullName>
    </submittedName>
</protein>
<keyword evidence="3" id="KW-1185">Reference proteome</keyword>
<dbReference type="EMBL" id="BMGR01000022">
    <property type="protein sequence ID" value="GGG25398.1"/>
    <property type="molecule type" value="Genomic_DNA"/>
</dbReference>
<dbReference type="RefSeq" id="WP_188533554.1">
    <property type="nucleotide sequence ID" value="NZ_BMGR01000022.1"/>
</dbReference>
<keyword evidence="1" id="KW-0472">Membrane</keyword>
<feature type="transmembrane region" description="Helical" evidence="1">
    <location>
        <begin position="50"/>
        <end position="71"/>
    </location>
</feature>
<comment type="caution">
    <text evidence="2">The sequence shown here is derived from an EMBL/GenBank/DDBJ whole genome shotgun (WGS) entry which is preliminary data.</text>
</comment>
<dbReference type="AlphaFoldDB" id="A0A917LHY6"/>